<evidence type="ECO:0000313" key="2">
    <source>
        <dbReference type="EMBL" id="EFP13239.1"/>
    </source>
</evidence>
<evidence type="ECO:0000259" key="1">
    <source>
        <dbReference type="Pfam" id="PF07735"/>
    </source>
</evidence>
<sequence length="99" mass="11401">MLHLNFPLNSSLTSININTFLKHWLAGGSPRLILFCAKTVNFDLDALFDDINVVLVENFRQYTSFGYDLRREDGVTATVFYRPDGEMIIAVWPEIVCHY</sequence>
<reference evidence="2" key="1">
    <citation type="submission" date="2007-07" db="EMBL/GenBank/DDBJ databases">
        <title>PCAP assembly of the Caenorhabditis remanei genome.</title>
        <authorList>
            <consortium name="The Caenorhabditis remanei Sequencing Consortium"/>
            <person name="Wilson R.K."/>
        </authorList>
    </citation>
    <scope>NUCLEOTIDE SEQUENCE [LARGE SCALE GENOMIC DNA]</scope>
    <source>
        <strain evidence="2">PB4641</strain>
    </source>
</reference>
<accession>E3NPI7</accession>
<dbReference type="Proteomes" id="UP000008281">
    <property type="component" value="Unassembled WGS sequence"/>
</dbReference>
<proteinExistence type="predicted"/>
<gene>
    <name evidence="2" type="ORF">CRE_30290</name>
</gene>
<dbReference type="AlphaFoldDB" id="E3NPI7"/>
<dbReference type="InParanoid" id="E3NPI7"/>
<name>E3NPI7_CAERE</name>
<dbReference type="HOGENOM" id="CLU_172051_0_0_1"/>
<keyword evidence="3" id="KW-1185">Reference proteome</keyword>
<feature type="domain" description="Sdz-33 F-box" evidence="1">
    <location>
        <begin position="9"/>
        <end position="33"/>
    </location>
</feature>
<dbReference type="EMBL" id="DS269376">
    <property type="protein sequence ID" value="EFP13239.1"/>
    <property type="molecule type" value="Genomic_DNA"/>
</dbReference>
<organism evidence="3">
    <name type="scientific">Caenorhabditis remanei</name>
    <name type="common">Caenorhabditis vulgaris</name>
    <dbReference type="NCBI Taxonomy" id="31234"/>
    <lineage>
        <taxon>Eukaryota</taxon>
        <taxon>Metazoa</taxon>
        <taxon>Ecdysozoa</taxon>
        <taxon>Nematoda</taxon>
        <taxon>Chromadorea</taxon>
        <taxon>Rhabditida</taxon>
        <taxon>Rhabditina</taxon>
        <taxon>Rhabditomorpha</taxon>
        <taxon>Rhabditoidea</taxon>
        <taxon>Rhabditidae</taxon>
        <taxon>Peloderinae</taxon>
        <taxon>Caenorhabditis</taxon>
    </lineage>
</organism>
<protein>
    <recommendedName>
        <fullName evidence="1">Sdz-33 F-box domain-containing protein</fullName>
    </recommendedName>
</protein>
<dbReference type="InterPro" id="IPR012885">
    <property type="entry name" value="F-box_Sdz-33"/>
</dbReference>
<dbReference type="Pfam" id="PF07735">
    <property type="entry name" value="FBA_2"/>
    <property type="match status" value="1"/>
</dbReference>
<evidence type="ECO:0000313" key="3">
    <source>
        <dbReference type="Proteomes" id="UP000008281"/>
    </source>
</evidence>